<proteinExistence type="inferred from homology"/>
<evidence type="ECO:0000256" key="4">
    <source>
        <dbReference type="ARBA" id="ARBA00023110"/>
    </source>
</evidence>
<dbReference type="PANTHER" id="PTHR47245:SF2">
    <property type="entry name" value="PEPTIDYL-PROLYL CIS-TRANS ISOMERASE HP_0175-RELATED"/>
    <property type="match status" value="1"/>
</dbReference>
<dbReference type="InterPro" id="IPR000297">
    <property type="entry name" value="PPIase_PpiC"/>
</dbReference>
<evidence type="ECO:0000256" key="1">
    <source>
        <dbReference type="ARBA" id="ARBA00000971"/>
    </source>
</evidence>
<keyword evidence="5" id="KW-0413">Isomerase</keyword>
<dbReference type="Proteomes" id="UP000265509">
    <property type="component" value="Unassembled WGS sequence"/>
</dbReference>
<evidence type="ECO:0000259" key="7">
    <source>
        <dbReference type="PROSITE" id="PS50198"/>
    </source>
</evidence>
<feature type="signal peptide" evidence="6">
    <location>
        <begin position="1"/>
        <end position="23"/>
    </location>
</feature>
<name>A0A3L7E507_9GAMM</name>
<feature type="domain" description="PpiC" evidence="7">
    <location>
        <begin position="137"/>
        <end position="240"/>
    </location>
</feature>
<feature type="chain" id="PRO_5018291620" description="peptidylprolyl isomerase" evidence="6">
    <location>
        <begin position="24"/>
        <end position="300"/>
    </location>
</feature>
<dbReference type="RefSeq" id="WP_117952162.1">
    <property type="nucleotide sequence ID" value="NZ_QRAN01000001.1"/>
</dbReference>
<dbReference type="PROSITE" id="PS50198">
    <property type="entry name" value="PPIC_PPIASE_2"/>
    <property type="match status" value="1"/>
</dbReference>
<dbReference type="InterPro" id="IPR046357">
    <property type="entry name" value="PPIase_dom_sf"/>
</dbReference>
<accession>A0A3L7E507</accession>
<evidence type="ECO:0000256" key="6">
    <source>
        <dbReference type="SAM" id="SignalP"/>
    </source>
</evidence>
<keyword evidence="4 5" id="KW-0697">Rotamase</keyword>
<dbReference type="AlphaFoldDB" id="A0A3L7E507"/>
<dbReference type="GO" id="GO:0003755">
    <property type="term" value="F:peptidyl-prolyl cis-trans isomerase activity"/>
    <property type="evidence" value="ECO:0007669"/>
    <property type="project" value="UniProtKB-KW"/>
</dbReference>
<dbReference type="SUPFAM" id="SSF54534">
    <property type="entry name" value="FKBP-like"/>
    <property type="match status" value="1"/>
</dbReference>
<dbReference type="InterPro" id="IPR050245">
    <property type="entry name" value="PrsA_foldase"/>
</dbReference>
<keyword evidence="6" id="KW-0732">Signal</keyword>
<dbReference type="EMBL" id="QRAN01000001">
    <property type="protein sequence ID" value="RLQ23691.1"/>
    <property type="molecule type" value="Genomic_DNA"/>
</dbReference>
<dbReference type="Gene3D" id="3.10.50.40">
    <property type="match status" value="1"/>
</dbReference>
<evidence type="ECO:0000313" key="9">
    <source>
        <dbReference type="Proteomes" id="UP000265509"/>
    </source>
</evidence>
<gene>
    <name evidence="8" type="ORF">DWB85_00610</name>
</gene>
<dbReference type="Pfam" id="PF00639">
    <property type="entry name" value="Rotamase"/>
    <property type="match status" value="1"/>
</dbReference>
<comment type="similarity">
    <text evidence="2">Belongs to the PpiC/parvulin rotamase family.</text>
</comment>
<keyword evidence="9" id="KW-1185">Reference proteome</keyword>
<evidence type="ECO:0000256" key="2">
    <source>
        <dbReference type="ARBA" id="ARBA00007656"/>
    </source>
</evidence>
<dbReference type="EC" id="5.2.1.8" evidence="3"/>
<reference evidence="8 9" key="1">
    <citation type="submission" date="2018-07" db="EMBL/GenBank/DDBJ databases">
        <title>Halioglobus sp. genome submission.</title>
        <authorList>
            <person name="Ye M.-Q."/>
            <person name="Du Z.-J."/>
        </authorList>
    </citation>
    <scope>NUCLEOTIDE SEQUENCE [LARGE SCALE GENOMIC DNA]</scope>
    <source>
        <strain evidence="8 9">U0301</strain>
    </source>
</reference>
<evidence type="ECO:0000313" key="8">
    <source>
        <dbReference type="EMBL" id="RLQ23691.1"/>
    </source>
</evidence>
<comment type="caution">
    <text evidence="8">The sequence shown here is derived from an EMBL/GenBank/DDBJ whole genome shotgun (WGS) entry which is preliminary data.</text>
</comment>
<evidence type="ECO:0000256" key="3">
    <source>
        <dbReference type="ARBA" id="ARBA00013194"/>
    </source>
</evidence>
<dbReference type="PANTHER" id="PTHR47245">
    <property type="entry name" value="PEPTIDYLPROLYL ISOMERASE"/>
    <property type="match status" value="1"/>
</dbReference>
<comment type="catalytic activity">
    <reaction evidence="1">
        <text>[protein]-peptidylproline (omega=180) = [protein]-peptidylproline (omega=0)</text>
        <dbReference type="Rhea" id="RHEA:16237"/>
        <dbReference type="Rhea" id="RHEA-COMP:10747"/>
        <dbReference type="Rhea" id="RHEA-COMP:10748"/>
        <dbReference type="ChEBI" id="CHEBI:83833"/>
        <dbReference type="ChEBI" id="CHEBI:83834"/>
        <dbReference type="EC" id="5.2.1.8"/>
    </reaction>
</comment>
<dbReference type="OrthoDB" id="9812372at2"/>
<protein>
    <recommendedName>
        <fullName evidence="3">peptidylprolyl isomerase</fullName>
        <ecNumber evidence="3">5.2.1.8</ecNumber>
    </recommendedName>
</protein>
<sequence>MKRVNLFPLVTAALLLFCLPAAAETTVVRDGDVSLSREELAHRVDGWTGQMRESALADPGDRLELINMEVVNKKLALAGAEIVAADPQLRLQLQSVVERFQRDILLRHHRDNMDYPDFSKLAREQYDLNPRKYALIPERRMSSHILFASPVGQPRDEVLAQAAEVLEQLRAGADFEEAVAEYSEEPGAAEKKGKVDRWMKLGEKGISPPYSEGLFNIGAVGEYSDLVQTQFGVHIIRLDGIQEESFKPFEEVAAEIEKQLRDEYTGLEMKAFVTRFNMTDEVEIDQAAIDEILAPYQQAE</sequence>
<evidence type="ECO:0000256" key="5">
    <source>
        <dbReference type="PROSITE-ProRule" id="PRU00278"/>
    </source>
</evidence>
<organism evidence="8 9">
    <name type="scientific">Seongchinamella sediminis</name>
    <dbReference type="NCBI Taxonomy" id="2283635"/>
    <lineage>
        <taxon>Bacteria</taxon>
        <taxon>Pseudomonadati</taxon>
        <taxon>Pseudomonadota</taxon>
        <taxon>Gammaproteobacteria</taxon>
        <taxon>Cellvibrionales</taxon>
        <taxon>Halieaceae</taxon>
        <taxon>Seongchinamella</taxon>
    </lineage>
</organism>